<dbReference type="RefSeq" id="WP_090292405.1">
    <property type="nucleotide sequence ID" value="NZ_FNKI01000001.1"/>
</dbReference>
<dbReference type="Pfam" id="PF01943">
    <property type="entry name" value="Polysacc_synt"/>
    <property type="match status" value="1"/>
</dbReference>
<sequence length="445" mass="49543">MIKNIQNKLETDKNLKELLSGSTVTFVIRIFGLILSYLVVFIVSKKFDAEGTGIYTLTLSFLEIISILGTIGLNVAVLRYVGQFNTVSSEPSILKLLVKNVYKVVFPFSILLAIVIYFNSDYIATNIFGNSTYKNALKICAVVTPFYSINLVNVEYIRGLKILRISEFLRSINRPFLVILVVLILGKDKLNPVYGLVIAGISGYILSTYFIYNKLRKIKSTKAQINELNIGKLLKTSTPMLITSLFTFLLINAATFFIEAYSTSDQVGIFNVCLRIANLVSLILIVVNTIAAPKISELFWAKNFKGLDKFIQQASKMIFWISLVSILVVITFSNFILGVFGNDFKSGVTTLVYLAIGQAINTISGPAGLFLNMSGNQKTLRNIMAITTIFVLVGYAVLVPDQGIVGAAIVGMVGSFIINVFSVFYVYKKYKILTVYRFWNFHGTR</sequence>
<feature type="transmembrane region" description="Helical" evidence="6">
    <location>
        <begin position="54"/>
        <end position="81"/>
    </location>
</feature>
<feature type="transmembrane region" description="Helical" evidence="6">
    <location>
        <begin position="233"/>
        <end position="256"/>
    </location>
</feature>
<gene>
    <name evidence="7" type="ORF">SAMN04487892_1720</name>
</gene>
<feature type="transmembrane region" description="Helical" evidence="6">
    <location>
        <begin position="192"/>
        <end position="212"/>
    </location>
</feature>
<dbReference type="AlphaFoldDB" id="A0A1H2URG5"/>
<organism evidence="7 8">
    <name type="scientific">Flagellimonas zhangzhouensis</name>
    <dbReference type="NCBI Taxonomy" id="1073328"/>
    <lineage>
        <taxon>Bacteria</taxon>
        <taxon>Pseudomonadati</taxon>
        <taxon>Bacteroidota</taxon>
        <taxon>Flavobacteriia</taxon>
        <taxon>Flavobacteriales</taxon>
        <taxon>Flavobacteriaceae</taxon>
        <taxon>Flagellimonas</taxon>
    </lineage>
</organism>
<dbReference type="PANTHER" id="PTHR30250">
    <property type="entry name" value="PST FAMILY PREDICTED COLANIC ACID TRANSPORTER"/>
    <property type="match status" value="1"/>
</dbReference>
<evidence type="ECO:0000256" key="6">
    <source>
        <dbReference type="SAM" id="Phobius"/>
    </source>
</evidence>
<dbReference type="InterPro" id="IPR002797">
    <property type="entry name" value="Polysacc_synth"/>
</dbReference>
<keyword evidence="3 6" id="KW-0812">Transmembrane</keyword>
<feature type="transmembrane region" description="Helical" evidence="6">
    <location>
        <begin position="379"/>
        <end position="398"/>
    </location>
</feature>
<evidence type="ECO:0000256" key="2">
    <source>
        <dbReference type="ARBA" id="ARBA00022475"/>
    </source>
</evidence>
<feature type="transmembrane region" description="Helical" evidence="6">
    <location>
        <begin position="404"/>
        <end position="427"/>
    </location>
</feature>
<dbReference type="EMBL" id="FNMY01000002">
    <property type="protein sequence ID" value="SDW58640.1"/>
    <property type="molecule type" value="Genomic_DNA"/>
</dbReference>
<dbReference type="Proteomes" id="UP000199592">
    <property type="component" value="Unassembled WGS sequence"/>
</dbReference>
<evidence type="ECO:0000313" key="7">
    <source>
        <dbReference type="EMBL" id="SDW58640.1"/>
    </source>
</evidence>
<feature type="transmembrane region" description="Helical" evidence="6">
    <location>
        <begin position="21"/>
        <end position="42"/>
    </location>
</feature>
<dbReference type="STRING" id="1073328.SAMN05216294_0572"/>
<feature type="transmembrane region" description="Helical" evidence="6">
    <location>
        <begin position="276"/>
        <end position="296"/>
    </location>
</feature>
<evidence type="ECO:0000256" key="4">
    <source>
        <dbReference type="ARBA" id="ARBA00022989"/>
    </source>
</evidence>
<protein>
    <submittedName>
        <fullName evidence="7">Membrane protein involved in the export of O-antigen and teichoic acid</fullName>
    </submittedName>
</protein>
<evidence type="ECO:0000256" key="5">
    <source>
        <dbReference type="ARBA" id="ARBA00023136"/>
    </source>
</evidence>
<keyword evidence="4 6" id="KW-1133">Transmembrane helix</keyword>
<keyword evidence="2" id="KW-1003">Cell membrane</keyword>
<name>A0A1H2URG5_9FLAO</name>
<dbReference type="InterPro" id="IPR050833">
    <property type="entry name" value="Poly_Biosynth_Transport"/>
</dbReference>
<proteinExistence type="predicted"/>
<reference evidence="8" key="1">
    <citation type="submission" date="2016-10" db="EMBL/GenBank/DDBJ databases">
        <authorList>
            <person name="Varghese N."/>
            <person name="Submissions S."/>
        </authorList>
    </citation>
    <scope>NUCLEOTIDE SEQUENCE [LARGE SCALE GENOMIC DNA]</scope>
    <source>
        <strain evidence="8">DSM 25030</strain>
    </source>
</reference>
<keyword evidence="5 6" id="KW-0472">Membrane</keyword>
<feature type="transmembrane region" description="Helical" evidence="6">
    <location>
        <begin position="352"/>
        <end position="372"/>
    </location>
</feature>
<accession>A0A1H2URG5</accession>
<evidence type="ECO:0000256" key="1">
    <source>
        <dbReference type="ARBA" id="ARBA00004651"/>
    </source>
</evidence>
<dbReference type="GO" id="GO:0005886">
    <property type="term" value="C:plasma membrane"/>
    <property type="evidence" value="ECO:0007669"/>
    <property type="project" value="UniProtKB-SubCell"/>
</dbReference>
<feature type="transmembrane region" description="Helical" evidence="6">
    <location>
        <begin position="101"/>
        <end position="124"/>
    </location>
</feature>
<dbReference type="CDD" id="cd13128">
    <property type="entry name" value="MATE_Wzx_like"/>
    <property type="match status" value="1"/>
</dbReference>
<feature type="transmembrane region" description="Helical" evidence="6">
    <location>
        <begin position="317"/>
        <end position="340"/>
    </location>
</feature>
<keyword evidence="8" id="KW-1185">Reference proteome</keyword>
<evidence type="ECO:0000313" key="8">
    <source>
        <dbReference type="Proteomes" id="UP000199592"/>
    </source>
</evidence>
<comment type="subcellular location">
    <subcellularLocation>
        <location evidence="1">Cell membrane</location>
        <topology evidence="1">Multi-pass membrane protein</topology>
    </subcellularLocation>
</comment>
<dbReference type="PANTHER" id="PTHR30250:SF11">
    <property type="entry name" value="O-ANTIGEN TRANSPORTER-RELATED"/>
    <property type="match status" value="1"/>
</dbReference>
<dbReference type="OrthoDB" id="824226at2"/>
<evidence type="ECO:0000256" key="3">
    <source>
        <dbReference type="ARBA" id="ARBA00022692"/>
    </source>
</evidence>